<dbReference type="RefSeq" id="WP_171835919.1">
    <property type="nucleotide sequence ID" value="NZ_CP053708.1"/>
</dbReference>
<evidence type="ECO:0000256" key="1">
    <source>
        <dbReference type="SAM" id="MobiDB-lite"/>
    </source>
</evidence>
<sequence>MAVLEIQEGYMLERLMPITAILVTLAVSACAPAERSGASDGRGASVSGPYIGGGGGYGVH</sequence>
<name>A0A6M8HP37_9PROT</name>
<protein>
    <submittedName>
        <fullName evidence="2">Uncharacterized protein</fullName>
    </submittedName>
</protein>
<feature type="region of interest" description="Disordered" evidence="1">
    <location>
        <begin position="34"/>
        <end position="60"/>
    </location>
</feature>
<accession>A0A6M8HP37</accession>
<dbReference type="AlphaFoldDB" id="A0A6M8HP37"/>
<keyword evidence="3" id="KW-1185">Reference proteome</keyword>
<dbReference type="Proteomes" id="UP000500767">
    <property type="component" value="Chromosome"/>
</dbReference>
<dbReference type="EMBL" id="CP053708">
    <property type="protein sequence ID" value="QKE90128.1"/>
    <property type="molecule type" value="Genomic_DNA"/>
</dbReference>
<proteinExistence type="predicted"/>
<organism evidence="2 3">
    <name type="scientific">Lichenicola cladoniae</name>
    <dbReference type="NCBI Taxonomy" id="1484109"/>
    <lineage>
        <taxon>Bacteria</taxon>
        <taxon>Pseudomonadati</taxon>
        <taxon>Pseudomonadota</taxon>
        <taxon>Alphaproteobacteria</taxon>
        <taxon>Acetobacterales</taxon>
        <taxon>Acetobacteraceae</taxon>
        <taxon>Lichenicola</taxon>
    </lineage>
</organism>
<feature type="compositionally biased region" description="Gly residues" evidence="1">
    <location>
        <begin position="50"/>
        <end position="60"/>
    </location>
</feature>
<dbReference type="KEGG" id="lck:HN018_08765"/>
<evidence type="ECO:0000313" key="3">
    <source>
        <dbReference type="Proteomes" id="UP000500767"/>
    </source>
</evidence>
<gene>
    <name evidence="2" type="ORF">HN018_08765</name>
</gene>
<reference evidence="2 3" key="1">
    <citation type="journal article" date="2014" name="World J. Microbiol. Biotechnol.">
        <title>Biodiversity and physiological characteristics of Antarctic and Arctic lichens-associated bacteria.</title>
        <authorList>
            <person name="Lee Y.M."/>
            <person name="Kim E.H."/>
            <person name="Lee H.K."/>
            <person name="Hong S.G."/>
        </authorList>
    </citation>
    <scope>NUCLEOTIDE SEQUENCE [LARGE SCALE GENOMIC DNA]</scope>
    <source>
        <strain evidence="2 3">PAMC 26569</strain>
    </source>
</reference>
<evidence type="ECO:0000313" key="2">
    <source>
        <dbReference type="EMBL" id="QKE90128.1"/>
    </source>
</evidence>